<dbReference type="Proteomes" id="UP000175707">
    <property type="component" value="Unassembled WGS sequence"/>
</dbReference>
<evidence type="ECO:0000256" key="2">
    <source>
        <dbReference type="RuleBase" id="RU363072"/>
    </source>
</evidence>
<comment type="similarity">
    <text evidence="1 2">Belongs to the OprB family.</text>
</comment>
<evidence type="ECO:0000313" key="4">
    <source>
        <dbReference type="Proteomes" id="UP000175707"/>
    </source>
</evidence>
<proteinExistence type="inferred from homology"/>
<name>A0A1E7YSQ1_9PROT</name>
<accession>A0A1E7YSQ1</accession>
<dbReference type="InterPro" id="IPR007049">
    <property type="entry name" value="Carb-sel_porin_OprB"/>
</dbReference>
<dbReference type="GO" id="GO:0015288">
    <property type="term" value="F:porin activity"/>
    <property type="evidence" value="ECO:0007669"/>
    <property type="project" value="InterPro"/>
</dbReference>
<sequence>MPMGASGGVMRWYGWVMRLALFCAVWPKVALAANFWSGFSPHAHFAGEFVGNFAGGLARGGTGTAYFDGGLDWDSTAAGAYPGGKFVLRYLAVDTGEPDQLYVGDVQGVSNLTTDYNISRLYKLYYRQSLGPVTARLGLLNANDYFDTVGTASYLLCPSYGIFPVWSSNLPGSSTYPFSSLGAMVALGGDHHLLEAGVFGADAMHPYRQPFTHGALMLLQYTQAGKLGAGDYTIKLGAFRNRQNAQLAPRLGPQTSGFFGAMEYRFDALGLNWGAFLVGGGAPKPVNAVPWYAGAGLRVKNWFPNHPDDVLSAGASRVSLRGLPHAETNYEVTGIFALGPGVKLQPDLQVIVHPGGQLPTALVGILRVDIDLVQWAKSQGVAL</sequence>
<gene>
    <name evidence="3" type="ORF">BAE30_14320</name>
</gene>
<dbReference type="GO" id="GO:0008643">
    <property type="term" value="P:carbohydrate transport"/>
    <property type="evidence" value="ECO:0007669"/>
    <property type="project" value="InterPro"/>
</dbReference>
<evidence type="ECO:0000256" key="1">
    <source>
        <dbReference type="ARBA" id="ARBA00008769"/>
    </source>
</evidence>
<comment type="caution">
    <text evidence="3">The sequence shown here is derived from an EMBL/GenBank/DDBJ whole genome shotgun (WGS) entry which is preliminary data.</text>
</comment>
<reference evidence="3 4" key="1">
    <citation type="submission" date="2016-06" db="EMBL/GenBank/DDBJ databases">
        <title>Gene turnover analysis identifies the evolutionary adaptation of the extremophile Acidithiobacillus caldus.</title>
        <authorList>
            <person name="Zhang X."/>
        </authorList>
    </citation>
    <scope>NUCLEOTIDE SEQUENCE [LARGE SCALE GENOMIC DNA]</scope>
    <source>
        <strain evidence="3 4">S1</strain>
    </source>
</reference>
<dbReference type="Gene3D" id="2.40.160.180">
    <property type="entry name" value="Carbohydrate-selective porin OprB"/>
    <property type="match status" value="1"/>
</dbReference>
<dbReference type="AlphaFoldDB" id="A0A1E7YSQ1"/>
<protein>
    <submittedName>
        <fullName evidence="3">Porin</fullName>
    </submittedName>
</protein>
<dbReference type="GO" id="GO:0016020">
    <property type="term" value="C:membrane"/>
    <property type="evidence" value="ECO:0007669"/>
    <property type="project" value="InterPro"/>
</dbReference>
<dbReference type="Pfam" id="PF04966">
    <property type="entry name" value="OprB"/>
    <property type="match status" value="1"/>
</dbReference>
<organism evidence="3 4">
    <name type="scientific">Acidithiobacillus caldus</name>
    <dbReference type="NCBI Taxonomy" id="33059"/>
    <lineage>
        <taxon>Bacteria</taxon>
        <taxon>Pseudomonadati</taxon>
        <taxon>Pseudomonadota</taxon>
        <taxon>Acidithiobacillia</taxon>
        <taxon>Acidithiobacillales</taxon>
        <taxon>Acidithiobacillaceae</taxon>
        <taxon>Acidithiobacillus</taxon>
    </lineage>
</organism>
<dbReference type="InterPro" id="IPR038673">
    <property type="entry name" value="OprB_sf"/>
</dbReference>
<dbReference type="EMBL" id="LZYH01000957">
    <property type="protein sequence ID" value="OFC44152.1"/>
    <property type="molecule type" value="Genomic_DNA"/>
</dbReference>
<evidence type="ECO:0000313" key="3">
    <source>
        <dbReference type="EMBL" id="OFC44152.1"/>
    </source>
</evidence>